<evidence type="ECO:0000256" key="7">
    <source>
        <dbReference type="ARBA" id="ARBA00022962"/>
    </source>
</evidence>
<dbReference type="InterPro" id="IPR029062">
    <property type="entry name" value="Class_I_gatase-like"/>
</dbReference>
<comment type="catalytic activity">
    <reaction evidence="11 12">
        <text>L-glutamine + H2O = L-glutamate + NH4(+)</text>
        <dbReference type="Rhea" id="RHEA:15889"/>
        <dbReference type="ChEBI" id="CHEBI:15377"/>
        <dbReference type="ChEBI" id="CHEBI:28938"/>
        <dbReference type="ChEBI" id="CHEBI:29985"/>
        <dbReference type="ChEBI" id="CHEBI:58359"/>
        <dbReference type="EC" id="3.5.1.2"/>
    </reaction>
</comment>
<feature type="domain" description="Glutamine amidotransferase" evidence="14">
    <location>
        <begin position="4"/>
        <end position="198"/>
    </location>
</feature>
<dbReference type="Pfam" id="PF00117">
    <property type="entry name" value="GATase"/>
    <property type="match status" value="1"/>
</dbReference>
<keyword evidence="5 12" id="KW-0028">Amino-acid biosynthesis</keyword>
<dbReference type="HAMAP" id="MF_00278">
    <property type="entry name" value="HisH"/>
    <property type="match status" value="1"/>
</dbReference>
<evidence type="ECO:0000313" key="16">
    <source>
        <dbReference type="Proteomes" id="UP000534783"/>
    </source>
</evidence>
<feature type="active site" evidence="12 13">
    <location>
        <position position="185"/>
    </location>
</feature>
<reference evidence="15 16" key="1">
    <citation type="journal article" date="2020" name="Nature">
        <title>Bacterial chemolithoautotrophy via manganese oxidation.</title>
        <authorList>
            <person name="Yu H."/>
            <person name="Leadbetter J.R."/>
        </authorList>
    </citation>
    <scope>NUCLEOTIDE SEQUENCE [LARGE SCALE GENOMIC DNA]</scope>
    <source>
        <strain evidence="15 16">Mn-1</strain>
    </source>
</reference>
<dbReference type="InterPro" id="IPR010139">
    <property type="entry name" value="Imidazole-glycPsynth_HisH"/>
</dbReference>
<dbReference type="UniPathway" id="UPA00031">
    <property type="reaction ID" value="UER00010"/>
</dbReference>
<evidence type="ECO:0000256" key="10">
    <source>
        <dbReference type="ARBA" id="ARBA00047838"/>
    </source>
</evidence>
<dbReference type="AlphaFoldDB" id="A0A7X6DLU7"/>
<evidence type="ECO:0000256" key="6">
    <source>
        <dbReference type="ARBA" id="ARBA00022801"/>
    </source>
</evidence>
<dbReference type="CDD" id="cd01748">
    <property type="entry name" value="GATase1_IGP_Synthase"/>
    <property type="match status" value="1"/>
</dbReference>
<dbReference type="Proteomes" id="UP000534783">
    <property type="component" value="Unassembled WGS sequence"/>
</dbReference>
<dbReference type="PIRSF" id="PIRSF000495">
    <property type="entry name" value="Amidotransf_hisH"/>
    <property type="match status" value="1"/>
</dbReference>
<evidence type="ECO:0000256" key="9">
    <source>
        <dbReference type="ARBA" id="ARBA00023239"/>
    </source>
</evidence>
<evidence type="ECO:0000313" key="15">
    <source>
        <dbReference type="EMBL" id="NKE69612.1"/>
    </source>
</evidence>
<keyword evidence="9 12" id="KW-0456">Lyase</keyword>
<evidence type="ECO:0000259" key="14">
    <source>
        <dbReference type="Pfam" id="PF00117"/>
    </source>
</evidence>
<dbReference type="GO" id="GO:0000107">
    <property type="term" value="F:imidazoleglycerol-phosphate synthase activity"/>
    <property type="evidence" value="ECO:0007669"/>
    <property type="project" value="UniProtKB-UniRule"/>
</dbReference>
<evidence type="ECO:0000256" key="12">
    <source>
        <dbReference type="HAMAP-Rule" id="MF_00278"/>
    </source>
</evidence>
<keyword evidence="16" id="KW-1185">Reference proteome</keyword>
<dbReference type="PANTHER" id="PTHR42701:SF1">
    <property type="entry name" value="IMIDAZOLE GLYCEROL PHOSPHATE SYNTHASE SUBUNIT HISH"/>
    <property type="match status" value="1"/>
</dbReference>
<feature type="active site" evidence="12 13">
    <location>
        <position position="183"/>
    </location>
</feature>
<dbReference type="InterPro" id="IPR017926">
    <property type="entry name" value="GATASE"/>
</dbReference>
<dbReference type="GO" id="GO:0004359">
    <property type="term" value="F:glutaminase activity"/>
    <property type="evidence" value="ECO:0007669"/>
    <property type="project" value="UniProtKB-EC"/>
</dbReference>
<dbReference type="PANTHER" id="PTHR42701">
    <property type="entry name" value="IMIDAZOLE GLYCEROL PHOSPHATE SYNTHASE SUBUNIT HISH"/>
    <property type="match status" value="1"/>
</dbReference>
<comment type="subcellular location">
    <subcellularLocation>
        <location evidence="1 12">Cytoplasm</location>
    </subcellularLocation>
</comment>
<protein>
    <recommendedName>
        <fullName evidence="12">Imidazole glycerol phosphate synthase subunit HisH</fullName>
        <ecNumber evidence="12">4.3.2.10</ecNumber>
    </recommendedName>
    <alternativeName>
        <fullName evidence="12">IGP synthase glutaminase subunit</fullName>
        <ecNumber evidence="12">3.5.1.2</ecNumber>
    </alternativeName>
    <alternativeName>
        <fullName evidence="12">IGP synthase subunit HisH</fullName>
    </alternativeName>
    <alternativeName>
        <fullName evidence="12">ImGP synthase subunit HisH</fullName>
        <shortName evidence="12">IGPS subunit HisH</shortName>
    </alternativeName>
</protein>
<keyword evidence="4 12" id="KW-0963">Cytoplasm</keyword>
<keyword evidence="6 12" id="KW-0378">Hydrolase</keyword>
<dbReference type="Gene3D" id="3.40.50.880">
    <property type="match status" value="1"/>
</dbReference>
<organism evidence="15 16">
    <name type="scientific">Candidatus Manganitrophus noduliformans</name>
    <dbReference type="NCBI Taxonomy" id="2606439"/>
    <lineage>
        <taxon>Bacteria</taxon>
        <taxon>Pseudomonadati</taxon>
        <taxon>Nitrospirota</taxon>
        <taxon>Nitrospiria</taxon>
        <taxon>Candidatus Troglogloeales</taxon>
        <taxon>Candidatus Manganitrophaceae</taxon>
        <taxon>Candidatus Manganitrophus</taxon>
    </lineage>
</organism>
<evidence type="ECO:0000256" key="3">
    <source>
        <dbReference type="ARBA" id="ARBA00011152"/>
    </source>
</evidence>
<comment type="subunit">
    <text evidence="3 12">Heterodimer of HisH and HisF.</text>
</comment>
<dbReference type="EC" id="3.5.1.2" evidence="12"/>
<evidence type="ECO:0000256" key="1">
    <source>
        <dbReference type="ARBA" id="ARBA00004496"/>
    </source>
</evidence>
<evidence type="ECO:0000256" key="5">
    <source>
        <dbReference type="ARBA" id="ARBA00022605"/>
    </source>
</evidence>
<accession>A0A7X6DLU7</accession>
<dbReference type="FunFam" id="3.40.50.880:FF:000009">
    <property type="entry name" value="Imidazole glycerol phosphate synthase subunit HisH"/>
    <property type="match status" value="1"/>
</dbReference>
<proteinExistence type="inferred from homology"/>
<feature type="active site" description="Nucleophile" evidence="12 13">
    <location>
        <position position="80"/>
    </location>
</feature>
<comment type="pathway">
    <text evidence="2 12">Amino-acid biosynthesis; L-histidine biosynthesis; L-histidine from 5-phospho-alpha-D-ribose 1-diphosphate: step 5/9.</text>
</comment>
<dbReference type="GO" id="GO:0016829">
    <property type="term" value="F:lyase activity"/>
    <property type="evidence" value="ECO:0007669"/>
    <property type="project" value="UniProtKB-KW"/>
</dbReference>
<keyword evidence="7 12" id="KW-0315">Glutamine amidotransferase</keyword>
<evidence type="ECO:0000256" key="4">
    <source>
        <dbReference type="ARBA" id="ARBA00022490"/>
    </source>
</evidence>
<evidence type="ECO:0000256" key="11">
    <source>
        <dbReference type="ARBA" id="ARBA00049534"/>
    </source>
</evidence>
<sequence length="202" mass="22258">MKIVIVDYGSGNLRSVQKGFERAGYAAVVTSDPKAVSDATHLVVPGVGAFPECMKNLDTLRLLKPITESIRAGKPYLGICLGLQILFTEGMEFGSHPGLDLVPGQVVRFPEGDLKVPHMGWNQIRIEKKSPVLEGIPDGAYFYFVHSYYGAPKKNNWVATTTDYGVRFPSAIAHENVFACQFHPEKSQRMGLQMLANFAKLN</sequence>
<comment type="function">
    <text evidence="12">IGPS catalyzes the conversion of PRFAR and glutamine to IGP, AICAR and glutamate. The HisH subunit catalyzes the hydrolysis of glutamine to glutamate and ammonia as part of the synthesis of IGP and AICAR. The resulting ammonia molecule is channeled to the active site of HisF.</text>
</comment>
<dbReference type="GO" id="GO:0000105">
    <property type="term" value="P:L-histidine biosynthetic process"/>
    <property type="evidence" value="ECO:0007669"/>
    <property type="project" value="UniProtKB-UniRule"/>
</dbReference>
<dbReference type="GO" id="GO:0005737">
    <property type="term" value="C:cytoplasm"/>
    <property type="evidence" value="ECO:0007669"/>
    <property type="project" value="UniProtKB-SubCell"/>
</dbReference>
<dbReference type="PROSITE" id="PS51273">
    <property type="entry name" value="GATASE_TYPE_1"/>
    <property type="match status" value="1"/>
</dbReference>
<evidence type="ECO:0000256" key="8">
    <source>
        <dbReference type="ARBA" id="ARBA00023102"/>
    </source>
</evidence>
<gene>
    <name evidence="12 15" type="primary">hisH</name>
    <name evidence="15" type="ORF">MNODULE_02465</name>
</gene>
<dbReference type="NCBIfam" id="TIGR01855">
    <property type="entry name" value="IMP_synth_hisH"/>
    <property type="match status" value="1"/>
</dbReference>
<keyword evidence="8 12" id="KW-0368">Histidine biosynthesis</keyword>
<evidence type="ECO:0000256" key="2">
    <source>
        <dbReference type="ARBA" id="ARBA00005091"/>
    </source>
</evidence>
<comment type="caution">
    <text evidence="15">The sequence shown here is derived from an EMBL/GenBank/DDBJ whole genome shotgun (WGS) entry which is preliminary data.</text>
</comment>
<dbReference type="EMBL" id="VTOW01000001">
    <property type="protein sequence ID" value="NKE69612.1"/>
    <property type="molecule type" value="Genomic_DNA"/>
</dbReference>
<dbReference type="EC" id="4.3.2.10" evidence="12"/>
<comment type="catalytic activity">
    <reaction evidence="10 12">
        <text>5-[(5-phospho-1-deoxy-D-ribulos-1-ylimino)methylamino]-1-(5-phospho-beta-D-ribosyl)imidazole-4-carboxamide + L-glutamine = D-erythro-1-(imidazol-4-yl)glycerol 3-phosphate + 5-amino-1-(5-phospho-beta-D-ribosyl)imidazole-4-carboxamide + L-glutamate + H(+)</text>
        <dbReference type="Rhea" id="RHEA:24793"/>
        <dbReference type="ChEBI" id="CHEBI:15378"/>
        <dbReference type="ChEBI" id="CHEBI:29985"/>
        <dbReference type="ChEBI" id="CHEBI:58278"/>
        <dbReference type="ChEBI" id="CHEBI:58359"/>
        <dbReference type="ChEBI" id="CHEBI:58475"/>
        <dbReference type="ChEBI" id="CHEBI:58525"/>
        <dbReference type="EC" id="4.3.2.10"/>
    </reaction>
</comment>
<name>A0A7X6DLU7_9BACT</name>
<dbReference type="SUPFAM" id="SSF52317">
    <property type="entry name" value="Class I glutamine amidotransferase-like"/>
    <property type="match status" value="1"/>
</dbReference>
<evidence type="ECO:0000256" key="13">
    <source>
        <dbReference type="PIRSR" id="PIRSR000495-1"/>
    </source>
</evidence>
<dbReference type="RefSeq" id="WP_168057905.1">
    <property type="nucleotide sequence ID" value="NZ_VTOW01000001.1"/>
</dbReference>